<feature type="region of interest" description="Disordered" evidence="7">
    <location>
        <begin position="434"/>
        <end position="466"/>
    </location>
</feature>
<evidence type="ECO:0000256" key="1">
    <source>
        <dbReference type="ARBA" id="ARBA00004245"/>
    </source>
</evidence>
<dbReference type="PROSITE" id="PS50082">
    <property type="entry name" value="WD_REPEATS_2"/>
    <property type="match status" value="2"/>
</dbReference>
<feature type="region of interest" description="Disordered" evidence="7">
    <location>
        <begin position="307"/>
        <end position="374"/>
    </location>
</feature>
<dbReference type="InterPro" id="IPR036322">
    <property type="entry name" value="WD40_repeat_dom_sf"/>
</dbReference>
<evidence type="ECO:0000256" key="2">
    <source>
        <dbReference type="ARBA" id="ARBA00022490"/>
    </source>
</evidence>
<organism evidence="9 10">
    <name type="scientific">Ditylenchus dipsaci</name>
    <dbReference type="NCBI Taxonomy" id="166011"/>
    <lineage>
        <taxon>Eukaryota</taxon>
        <taxon>Metazoa</taxon>
        <taxon>Ecdysozoa</taxon>
        <taxon>Nematoda</taxon>
        <taxon>Chromadorea</taxon>
        <taxon>Rhabditida</taxon>
        <taxon>Tylenchina</taxon>
        <taxon>Tylenchomorpha</taxon>
        <taxon>Sphaerularioidea</taxon>
        <taxon>Anguinidae</taxon>
        <taxon>Anguininae</taxon>
        <taxon>Ditylenchus</taxon>
    </lineage>
</organism>
<dbReference type="Pfam" id="PF00400">
    <property type="entry name" value="WD40"/>
    <property type="match status" value="2"/>
</dbReference>
<dbReference type="PROSITE" id="PS50294">
    <property type="entry name" value="WD_REPEATS_REGION"/>
    <property type="match status" value="1"/>
</dbReference>
<feature type="domain" description="Katanin p80 subunit C-terminal" evidence="8">
    <location>
        <begin position="543"/>
        <end position="646"/>
    </location>
</feature>
<dbReference type="Proteomes" id="UP000887574">
    <property type="component" value="Unplaced"/>
</dbReference>
<keyword evidence="2" id="KW-0963">Cytoplasm</keyword>
<dbReference type="PROSITE" id="PS00678">
    <property type="entry name" value="WD_REPEATS_1"/>
    <property type="match status" value="1"/>
</dbReference>
<dbReference type="InterPro" id="IPR001680">
    <property type="entry name" value="WD40_rpt"/>
</dbReference>
<name>A0A915DDE4_9BILA</name>
<keyword evidence="3 6" id="KW-0853">WD repeat</keyword>
<dbReference type="SMART" id="SM00320">
    <property type="entry name" value="WD40"/>
    <property type="match status" value="2"/>
</dbReference>
<evidence type="ECO:0000259" key="8">
    <source>
        <dbReference type="Pfam" id="PF13925"/>
    </source>
</evidence>
<dbReference type="SUPFAM" id="SSF50978">
    <property type="entry name" value="WD40 repeat-like"/>
    <property type="match status" value="1"/>
</dbReference>
<evidence type="ECO:0000313" key="9">
    <source>
        <dbReference type="Proteomes" id="UP000887574"/>
    </source>
</evidence>
<feature type="compositionally biased region" description="Low complexity" evidence="7">
    <location>
        <begin position="336"/>
        <end position="355"/>
    </location>
</feature>
<dbReference type="InterPro" id="IPR019775">
    <property type="entry name" value="WD40_repeat_CS"/>
</dbReference>
<feature type="repeat" description="WD" evidence="6">
    <location>
        <begin position="169"/>
        <end position="200"/>
    </location>
</feature>
<feature type="compositionally biased region" description="Polar residues" evidence="7">
    <location>
        <begin position="307"/>
        <end position="335"/>
    </location>
</feature>
<dbReference type="WBParaSite" id="jg1805">
    <property type="protein sequence ID" value="jg1805"/>
    <property type="gene ID" value="jg1805"/>
</dbReference>
<keyword evidence="4" id="KW-0677">Repeat</keyword>
<proteinExistence type="predicted"/>
<dbReference type="Pfam" id="PF13925">
    <property type="entry name" value="Katanin_con80"/>
    <property type="match status" value="1"/>
</dbReference>
<dbReference type="InterPro" id="IPR028021">
    <property type="entry name" value="Katanin_C-terminal"/>
</dbReference>
<protein>
    <submittedName>
        <fullName evidence="10">Katanin p80 subunit C-terminal domain-containing protein</fullName>
    </submittedName>
</protein>
<keyword evidence="5" id="KW-0206">Cytoskeleton</keyword>
<evidence type="ECO:0000313" key="10">
    <source>
        <dbReference type="WBParaSite" id="jg1805"/>
    </source>
</evidence>
<sequence>MISVAQTKFNRNQPNLFKVLVDEKLIESAGCSYTVGLLCCSSNQLIVGNPVQRVRFDELGTSVKSLKCNNHVVSRAKLNCAERFVAFTSTCLSIFDLEKEVVIRELHEHNGDVLDVAWHHSSPYQLASVGQDATLRLWDVRSHPAQVFIGCAGESISIFDLNAAQSVVQMGCSSPVIEMCFNPAECLLATASEDRLVRFWMWTLAIPPEGKYLVVSTANQVSTLVWEPFEILSQTKHSSASTPGSTTSVLHMAIYKEKVMHLSVQKGVEAQGTTNLNLSSISLTQLEKCSAGKESSSIANLLPSQPANLARPTSISSDPSAPTQPSSTSNCTTPGSSEQQALTSSCSSSSGDSPSNTMVYLPPCSPSHTNTRSSMSNVSMIGGVAVDPAFYTKTTTPKKFAQSRSRSCSTKSLNNVNNVPTGVVSFGTRAVATKQPPLPIHSSSSMQRRQSTKSDRDSISNVSSCSSNDSEELAKLCAMIKLSAKIRATVKRRKLEMTKLINSLPLNAFNFSSTAFSSSAERSEGIAAAELVVEEASKHEESTHLLAKLLQTYLLKPKCYSLGLNAIFLDKVRVLFSHPNLDYLALALDLLEMVVQSFGDSIKHGLSSKSFSLGVDVAAEERYERCNKCRKALMQVQLSSSFLADRLQPGKQDQTFKHILTQIDRILGDD</sequence>
<evidence type="ECO:0000256" key="5">
    <source>
        <dbReference type="ARBA" id="ARBA00023212"/>
    </source>
</evidence>
<keyword evidence="9" id="KW-1185">Reference proteome</keyword>
<dbReference type="PANTHER" id="PTHR19845">
    <property type="entry name" value="KATANIN P80 SUBUNIT"/>
    <property type="match status" value="1"/>
</dbReference>
<evidence type="ECO:0000256" key="6">
    <source>
        <dbReference type="PROSITE-ProRule" id="PRU00221"/>
    </source>
</evidence>
<accession>A0A915DDE4</accession>
<evidence type="ECO:0000256" key="7">
    <source>
        <dbReference type="SAM" id="MobiDB-lite"/>
    </source>
</evidence>
<dbReference type="GO" id="GO:0008017">
    <property type="term" value="F:microtubule binding"/>
    <property type="evidence" value="ECO:0007669"/>
    <property type="project" value="InterPro"/>
</dbReference>
<dbReference type="AlphaFoldDB" id="A0A915DDE4"/>
<feature type="repeat" description="WD" evidence="6">
    <location>
        <begin position="106"/>
        <end position="142"/>
    </location>
</feature>
<dbReference type="PANTHER" id="PTHR19845:SF0">
    <property type="entry name" value="KATANIN P80 WD40 REPEAT-CONTAINING SUBUNIT B1"/>
    <property type="match status" value="1"/>
</dbReference>
<reference evidence="10" key="1">
    <citation type="submission" date="2022-11" db="UniProtKB">
        <authorList>
            <consortium name="WormBaseParasite"/>
        </authorList>
    </citation>
    <scope>IDENTIFICATION</scope>
</reference>
<dbReference type="Gene3D" id="2.130.10.10">
    <property type="entry name" value="YVTN repeat-like/Quinoprotein amine dehydrogenase"/>
    <property type="match status" value="2"/>
</dbReference>
<dbReference type="InterPro" id="IPR015943">
    <property type="entry name" value="WD40/YVTN_repeat-like_dom_sf"/>
</dbReference>
<dbReference type="GO" id="GO:0008352">
    <property type="term" value="C:katanin complex"/>
    <property type="evidence" value="ECO:0007669"/>
    <property type="project" value="TreeGrafter"/>
</dbReference>
<comment type="subcellular location">
    <subcellularLocation>
        <location evidence="1">Cytoplasm</location>
        <location evidence="1">Cytoskeleton</location>
    </subcellularLocation>
</comment>
<dbReference type="GO" id="GO:0007019">
    <property type="term" value="P:microtubule depolymerization"/>
    <property type="evidence" value="ECO:0007669"/>
    <property type="project" value="TreeGrafter"/>
</dbReference>
<evidence type="ECO:0000256" key="3">
    <source>
        <dbReference type="ARBA" id="ARBA00022574"/>
    </source>
</evidence>
<evidence type="ECO:0000256" key="4">
    <source>
        <dbReference type="ARBA" id="ARBA00022737"/>
    </source>
</evidence>